<accession>A0AAV2HZ67</accession>
<sequence length="1095" mass="122278">VRSGVTKTDKEFAEVAIQDEGGNPDTATVDEKSRTHAKPKASLQPVPESDLGLDLLDESIWTSIPADQINGKFAQYRRLTTHRLQDLEEQLQLTTAKTKRKVATLKAQFHEHKSKWEAERKLLIEQIDQSLKLQTDAEKEADAAMTQLEEFITEQEKLEQEEEHKRTEALQVTSALTPQDVTPPQGSGIPTPVPGQQQGAVGVTLTPESEQELLRLMQQTDDAKVQEMNARLGTCASAPPAVDMELLSIQRPEPGSKDEISPGGGIKPVSEHDLQTTPTIDLPDKTVEELDGRMSTAEVALSSQPGEETLQSLEPPSVDLLEGYPLIAQKEKTPELGEAIQAEENAMKYQNERESTLGDFEFHRDTFSESSEMTLSKQSTMIMFSAKQRSRLGQSASSNELSKIDGTTEEELRAASAQSRASLRQQFKMKLGEAKQAAEDRRSKSPAILLPTQLTVDDELIIDEDDDEIGDSVNEIGTSPPPGFKTTPRLSAQSFSEIINKEFSGNRRDLSQPIVQKVIMKGISLREHPLLKEYLTVYNGVMGFKDGVGKTFLDKDLMSAHQMMSDLEALSFDSTKKAMPQIVELTQNVAYVLEEVSSLINSVLVFDREPPVSALNMLSREQTQKSLVPNDPAKDVVLSPSTAESTASGQSGQAIHLSEKIDIKELQQQYLQLKEQLEEDRSNYQEQLQRNTVVMKEMQQTINDLQRELVSLDKSPLRTKSAQSTSRAAGVHHKSPSPEASVMFTRLDSERNSKIMKKAVMDDKLDPEKYMEAVSRMDEYVSLPAQRLAHLVKKYIHHTRMKEIEENVKNSGSVDDEVVDVLNKMEDLQNQRAKQWAQKMDQMGLDRLKLANILMETLDTIEQESGIFLIKPMYSYRGREVKPTYAHKLSRPSRVHRSLTPSKDPGSTTMPAPTPSLHYRLVKHEKQYLQPHATMSDMKSPERSQERVNGDVKVTGSGMAFTKSSPKSMWNMQASHSWSLKNDPINSFNTPRILELDVNRMLIGQNNISTKVPYPQTDDRLVNAQQNTLRSYVTVNRPSAPPGGDWVEKRPSSGHSSAGSSGSTRSKKVKVSEIDREIPNKLHSSHPLPPITPNS</sequence>
<evidence type="ECO:0000313" key="3">
    <source>
        <dbReference type="EMBL" id="CAL1539571.1"/>
    </source>
</evidence>
<feature type="region of interest" description="Disordered" evidence="2">
    <location>
        <begin position="178"/>
        <end position="199"/>
    </location>
</feature>
<feature type="coiled-coil region" evidence="1">
    <location>
        <begin position="141"/>
        <end position="168"/>
    </location>
</feature>
<feature type="coiled-coil region" evidence="1">
    <location>
        <begin position="656"/>
        <end position="715"/>
    </location>
</feature>
<feature type="region of interest" description="Disordered" evidence="2">
    <location>
        <begin position="1"/>
        <end position="46"/>
    </location>
</feature>
<feature type="region of interest" description="Disordered" evidence="2">
    <location>
        <begin position="389"/>
        <end position="408"/>
    </location>
</feature>
<organism evidence="3 4">
    <name type="scientific">Lymnaea stagnalis</name>
    <name type="common">Great pond snail</name>
    <name type="synonym">Helix stagnalis</name>
    <dbReference type="NCBI Taxonomy" id="6523"/>
    <lineage>
        <taxon>Eukaryota</taxon>
        <taxon>Metazoa</taxon>
        <taxon>Spiralia</taxon>
        <taxon>Lophotrochozoa</taxon>
        <taxon>Mollusca</taxon>
        <taxon>Gastropoda</taxon>
        <taxon>Heterobranchia</taxon>
        <taxon>Euthyneura</taxon>
        <taxon>Panpulmonata</taxon>
        <taxon>Hygrophila</taxon>
        <taxon>Lymnaeoidea</taxon>
        <taxon>Lymnaeidae</taxon>
        <taxon>Lymnaea</taxon>
    </lineage>
</organism>
<dbReference type="EMBL" id="CAXITT010000343">
    <property type="protein sequence ID" value="CAL1539571.1"/>
    <property type="molecule type" value="Genomic_DNA"/>
</dbReference>
<name>A0AAV2HZ67_LYMST</name>
<gene>
    <name evidence="3" type="ORF">GSLYS_00013304001</name>
</gene>
<dbReference type="Proteomes" id="UP001497497">
    <property type="component" value="Unassembled WGS sequence"/>
</dbReference>
<feature type="region of interest" description="Disordered" evidence="2">
    <location>
        <begin position="252"/>
        <end position="279"/>
    </location>
</feature>
<feature type="non-terminal residue" evidence="3">
    <location>
        <position position="1"/>
    </location>
</feature>
<feature type="compositionally biased region" description="Basic residues" evidence="2">
    <location>
        <begin position="888"/>
        <end position="897"/>
    </location>
</feature>
<feature type="compositionally biased region" description="Basic and acidic residues" evidence="2">
    <location>
        <begin position="1070"/>
        <end position="1080"/>
    </location>
</feature>
<feature type="compositionally biased region" description="Polar residues" evidence="2">
    <location>
        <begin position="391"/>
        <end position="401"/>
    </location>
</feature>
<feature type="compositionally biased region" description="Polar residues" evidence="2">
    <location>
        <begin position="899"/>
        <end position="911"/>
    </location>
</feature>
<evidence type="ECO:0000313" key="4">
    <source>
        <dbReference type="Proteomes" id="UP001497497"/>
    </source>
</evidence>
<keyword evidence="4" id="KW-1185">Reference proteome</keyword>
<feature type="compositionally biased region" description="Polar residues" evidence="2">
    <location>
        <begin position="718"/>
        <end position="727"/>
    </location>
</feature>
<dbReference type="AlphaFoldDB" id="A0AAV2HZ67"/>
<feature type="compositionally biased region" description="Low complexity" evidence="2">
    <location>
        <begin position="1053"/>
        <end position="1064"/>
    </location>
</feature>
<feature type="region of interest" description="Disordered" evidence="2">
    <location>
        <begin position="715"/>
        <end position="739"/>
    </location>
</feature>
<evidence type="ECO:0000256" key="1">
    <source>
        <dbReference type="SAM" id="Coils"/>
    </source>
</evidence>
<comment type="caution">
    <text evidence="3">The sequence shown here is derived from an EMBL/GenBank/DDBJ whole genome shotgun (WGS) entry which is preliminary data.</text>
</comment>
<reference evidence="3 4" key="1">
    <citation type="submission" date="2024-04" db="EMBL/GenBank/DDBJ databases">
        <authorList>
            <consortium name="Genoscope - CEA"/>
            <person name="William W."/>
        </authorList>
    </citation>
    <scope>NUCLEOTIDE SEQUENCE [LARGE SCALE GENOMIC DNA]</scope>
</reference>
<feature type="region of interest" description="Disordered" evidence="2">
    <location>
        <begin position="888"/>
        <end position="913"/>
    </location>
</feature>
<feature type="region of interest" description="Disordered" evidence="2">
    <location>
        <begin position="1034"/>
        <end position="1095"/>
    </location>
</feature>
<protein>
    <submittedName>
        <fullName evidence="3">Uncharacterized protein</fullName>
    </submittedName>
</protein>
<proteinExistence type="predicted"/>
<keyword evidence="1" id="KW-0175">Coiled coil</keyword>
<feature type="non-terminal residue" evidence="3">
    <location>
        <position position="1095"/>
    </location>
</feature>
<dbReference type="PANTHER" id="PTHR37915">
    <property type="match status" value="1"/>
</dbReference>
<evidence type="ECO:0000256" key="2">
    <source>
        <dbReference type="SAM" id="MobiDB-lite"/>
    </source>
</evidence>
<dbReference type="PANTHER" id="PTHR37915:SF3">
    <property type="match status" value="1"/>
</dbReference>